<dbReference type="Pfam" id="PF00903">
    <property type="entry name" value="Glyoxalase"/>
    <property type="match status" value="1"/>
</dbReference>
<evidence type="ECO:0000259" key="7">
    <source>
        <dbReference type="PROSITE" id="PS51819"/>
    </source>
</evidence>
<comment type="similarity">
    <text evidence="1 4">Belongs to the glycosyl hydrolase 13 family.</text>
</comment>
<dbReference type="InterPro" id="IPR006046">
    <property type="entry name" value="Alpha_amylase"/>
</dbReference>
<feature type="region of interest" description="Disordered" evidence="6">
    <location>
        <begin position="478"/>
        <end position="504"/>
    </location>
</feature>
<dbReference type="InterPro" id="IPR013780">
    <property type="entry name" value="Glyco_hydro_b"/>
</dbReference>
<reference evidence="8 9" key="1">
    <citation type="submission" date="2020-08" db="EMBL/GenBank/DDBJ databases">
        <title>Genome public.</title>
        <authorList>
            <person name="Liu C."/>
            <person name="Sun Q."/>
        </authorList>
    </citation>
    <scope>NUCLEOTIDE SEQUENCE [LARGE SCALE GENOMIC DNA]</scope>
    <source>
        <strain evidence="8 9">NSJ-37</strain>
    </source>
</reference>
<name>A0ABR7N2X8_9FIRM</name>
<dbReference type="SUPFAM" id="SSF51011">
    <property type="entry name" value="Glycosyl hydrolase domain"/>
    <property type="match status" value="1"/>
</dbReference>
<dbReference type="Gene3D" id="2.60.40.1180">
    <property type="entry name" value="Golgi alpha-mannosidase II"/>
    <property type="match status" value="1"/>
</dbReference>
<dbReference type="InterPro" id="IPR045857">
    <property type="entry name" value="O16G_dom_2"/>
</dbReference>
<keyword evidence="2 5" id="KW-0378">Hydrolase</keyword>
<dbReference type="EC" id="3.2.1.1" evidence="5"/>
<comment type="catalytic activity">
    <reaction evidence="5">
        <text>Endohydrolysis of (1-&gt;4)-alpha-D-glucosidic linkages in polysaccharides containing three or more (1-&gt;4)-alpha-linked D-glucose units.</text>
        <dbReference type="EC" id="3.2.1.1"/>
    </reaction>
</comment>
<keyword evidence="9" id="KW-1185">Reference proteome</keyword>
<dbReference type="SUPFAM" id="SSF51445">
    <property type="entry name" value="(Trans)glycosidases"/>
    <property type="match status" value="1"/>
</dbReference>
<dbReference type="PANTHER" id="PTHR10357">
    <property type="entry name" value="ALPHA-AMYLASE FAMILY MEMBER"/>
    <property type="match status" value="1"/>
</dbReference>
<evidence type="ECO:0000256" key="6">
    <source>
        <dbReference type="SAM" id="MobiDB-lite"/>
    </source>
</evidence>
<protein>
    <recommendedName>
        <fullName evidence="5">Alpha-amylase</fullName>
        <ecNumber evidence="5">3.2.1.1</ecNumber>
    </recommendedName>
</protein>
<dbReference type="Gene3D" id="3.10.180.10">
    <property type="entry name" value="2,3-Dihydroxybiphenyl 1,2-Dioxygenase, domain 1"/>
    <property type="match status" value="1"/>
</dbReference>
<accession>A0ABR7N2X8</accession>
<evidence type="ECO:0000313" key="8">
    <source>
        <dbReference type="EMBL" id="MBC8562978.1"/>
    </source>
</evidence>
<evidence type="ECO:0000256" key="1">
    <source>
        <dbReference type="ARBA" id="ARBA00008061"/>
    </source>
</evidence>
<evidence type="ECO:0000313" key="9">
    <source>
        <dbReference type="Proteomes" id="UP000606193"/>
    </source>
</evidence>
<keyword evidence="5" id="KW-0119">Carbohydrate metabolism</keyword>
<evidence type="ECO:0000256" key="3">
    <source>
        <dbReference type="ARBA" id="ARBA00023295"/>
    </source>
</evidence>
<dbReference type="Gene3D" id="3.20.20.80">
    <property type="entry name" value="Glycosidases"/>
    <property type="match status" value="2"/>
</dbReference>
<dbReference type="SMART" id="SM00642">
    <property type="entry name" value="Aamy"/>
    <property type="match status" value="1"/>
</dbReference>
<organism evidence="8 9">
    <name type="scientific">Jutongia huaianensis</name>
    <dbReference type="NCBI Taxonomy" id="2763668"/>
    <lineage>
        <taxon>Bacteria</taxon>
        <taxon>Bacillati</taxon>
        <taxon>Bacillota</taxon>
        <taxon>Clostridia</taxon>
        <taxon>Lachnospirales</taxon>
        <taxon>Lachnospiraceae</taxon>
        <taxon>Jutongia</taxon>
    </lineage>
</organism>
<sequence>MAWYDSAVFYHIYPLGLCGCSKENTGIAEAHFDQLKQWAKHACDMGFTAIYIGPLFESVGHGYETTDYKKVDIRLGTNEDFRDFVDYCHGMGVKVVVDGVFNHVGRRFFAFEDLQKNREGSPYRDWFCNVNFGANNEYNDGFSYENWGGYNLLVKLNQRNPEVMQYLFDVIRFWIDTFDIDGIRLDAADVLDFDFMKRMRYETSRMKEDFWLMGEVIHGDYSRWVNDETLHCVTNYELHKGLYSGHNDHNYFEIAHTIRRLNDICRGRRLYTFADNHDVERIYTKLNQKEHLKLVTLLVYTLYGIPSVYYGSEFGIEGNKEQGSDWNLRPYLDLSDFADAEKTNPVTALCARLGALKKEYPELTYGEYKELHLTNRQFAYGRVLDGNCIVTALNCDDAPADLEFGVPADGNVTDLLGCSENVRYENGRISVTLPANTGTVLYIGQKKVEEPEDTAWKEQTMEAEPDTPDMQAAGISEQELSQTAEEAEKPEAAEQTVSSESVKSDSIKPRISGIVLMTEDMGRMIEFYRNALEFNLEMQGSRAYFEKDGIILTMAGRRDYERLTCRGYGYGGGVTNHFHLRITVNDVDTMLQKCLGCGAQQVTAPGNNEWGEYTSCVADPDGNIIELVKENDRG</sequence>
<dbReference type="CDD" id="cd11353">
    <property type="entry name" value="AmyAc_euk_bac_CMD_like"/>
    <property type="match status" value="1"/>
</dbReference>
<dbReference type="InterPro" id="IPR006047">
    <property type="entry name" value="GH13_cat_dom"/>
</dbReference>
<dbReference type="InterPro" id="IPR037523">
    <property type="entry name" value="VOC_core"/>
</dbReference>
<dbReference type="PRINTS" id="PR00110">
    <property type="entry name" value="ALPHAAMYLASE"/>
</dbReference>
<evidence type="ECO:0000256" key="4">
    <source>
        <dbReference type="RuleBase" id="RU003615"/>
    </source>
</evidence>
<dbReference type="Proteomes" id="UP000606193">
    <property type="component" value="Unassembled WGS sequence"/>
</dbReference>
<dbReference type="InterPro" id="IPR029068">
    <property type="entry name" value="Glyas_Bleomycin-R_OHBP_Dase"/>
</dbReference>
<dbReference type="RefSeq" id="WP_249298203.1">
    <property type="nucleotide sequence ID" value="NZ_JACRSX010000014.1"/>
</dbReference>
<dbReference type="InterPro" id="IPR017853">
    <property type="entry name" value="GH"/>
</dbReference>
<gene>
    <name evidence="8" type="ORF">H8704_10135</name>
</gene>
<dbReference type="Pfam" id="PF00128">
    <property type="entry name" value="Alpha-amylase"/>
    <property type="match status" value="1"/>
</dbReference>
<comment type="caution">
    <text evidence="8">The sequence shown here is derived from an EMBL/GenBank/DDBJ whole genome shotgun (WGS) entry which is preliminary data.</text>
</comment>
<dbReference type="SUPFAM" id="SSF54593">
    <property type="entry name" value="Glyoxalase/Bleomycin resistance protein/Dihydroxybiphenyl dioxygenase"/>
    <property type="match status" value="1"/>
</dbReference>
<dbReference type="Gene3D" id="3.90.400.10">
    <property type="entry name" value="Oligo-1,6-glucosidase, Domain 2"/>
    <property type="match status" value="1"/>
</dbReference>
<feature type="domain" description="VOC" evidence="7">
    <location>
        <begin position="510"/>
        <end position="630"/>
    </location>
</feature>
<dbReference type="InterPro" id="IPR004360">
    <property type="entry name" value="Glyas_Fos-R_dOase_dom"/>
</dbReference>
<evidence type="ECO:0000256" key="2">
    <source>
        <dbReference type="ARBA" id="ARBA00022801"/>
    </source>
</evidence>
<proteinExistence type="inferred from homology"/>
<dbReference type="PROSITE" id="PS51819">
    <property type="entry name" value="VOC"/>
    <property type="match status" value="1"/>
</dbReference>
<keyword evidence="3 5" id="KW-0326">Glycosidase</keyword>
<dbReference type="PANTHER" id="PTHR10357:SF210">
    <property type="entry name" value="MALTODEXTRIN GLUCOSIDASE"/>
    <property type="match status" value="1"/>
</dbReference>
<dbReference type="EMBL" id="JACRSX010000014">
    <property type="protein sequence ID" value="MBC8562978.1"/>
    <property type="molecule type" value="Genomic_DNA"/>
</dbReference>
<evidence type="ECO:0000256" key="5">
    <source>
        <dbReference type="RuleBase" id="RU361134"/>
    </source>
</evidence>